<evidence type="ECO:0000313" key="4">
    <source>
        <dbReference type="Proteomes" id="UP000002173"/>
    </source>
</evidence>
<dbReference type="GeneID" id="5478200"/>
<feature type="compositionally biased region" description="Basic and acidic residues" evidence="1">
    <location>
        <begin position="42"/>
        <end position="62"/>
    </location>
</feature>
<keyword evidence="4" id="KW-1185">Reference proteome</keyword>
<organism evidence="3 4">
    <name type="scientific">Babesia bovis</name>
    <dbReference type="NCBI Taxonomy" id="5865"/>
    <lineage>
        <taxon>Eukaryota</taxon>
        <taxon>Sar</taxon>
        <taxon>Alveolata</taxon>
        <taxon>Apicomplexa</taxon>
        <taxon>Aconoidasida</taxon>
        <taxon>Piroplasmida</taxon>
        <taxon>Babesiidae</taxon>
        <taxon>Babesia</taxon>
    </lineage>
</organism>
<evidence type="ECO:0000259" key="2">
    <source>
        <dbReference type="Pfam" id="PF07744"/>
    </source>
</evidence>
<dbReference type="KEGG" id="bbo:BBOV_II004480"/>
<gene>
    <name evidence="3" type="ORF">BBOV_II004480</name>
</gene>
<reference evidence="3 4" key="1">
    <citation type="journal article" date="2007" name="PLoS Pathog.">
        <title>Genome sequence of Babesia bovis and comparative analysis of apicomplexan hemoprotozoa.</title>
        <authorList>
            <person name="Brayton K.A."/>
            <person name="Lau A.O.T."/>
            <person name="Herndon D.R."/>
            <person name="Hannick L."/>
            <person name="Kappmeyer L.S."/>
            <person name="Berens S.J."/>
            <person name="Bidwell S.L."/>
            <person name="Brown W.C."/>
            <person name="Crabtree J."/>
            <person name="Fadrosh D."/>
            <person name="Feldblum T."/>
            <person name="Forberger H.A."/>
            <person name="Haas B.J."/>
            <person name="Howell J.M."/>
            <person name="Khouri H."/>
            <person name="Koo H."/>
            <person name="Mann D.J."/>
            <person name="Norimine J."/>
            <person name="Paulsen I.T."/>
            <person name="Radune D."/>
            <person name="Ren Q."/>
            <person name="Smith R.K. Jr."/>
            <person name="Suarez C.E."/>
            <person name="White O."/>
            <person name="Wortman J.R."/>
            <person name="Knowles D.P. Jr."/>
            <person name="McElwain T.F."/>
            <person name="Nene V.M."/>
        </authorList>
    </citation>
    <scope>NUCLEOTIDE SEQUENCE [LARGE SCALE GENOMIC DNA]</scope>
    <source>
        <strain evidence="3">T2Bo</strain>
    </source>
</reference>
<comment type="caution">
    <text evidence="3">The sequence shown here is derived from an EMBL/GenBank/DDBJ whole genome shotgun (WGS) entry which is preliminary data.</text>
</comment>
<dbReference type="Pfam" id="PF07744">
    <property type="entry name" value="SPOC"/>
    <property type="match status" value="1"/>
</dbReference>
<evidence type="ECO:0000313" key="3">
    <source>
        <dbReference type="EMBL" id="EDO06403.1"/>
    </source>
</evidence>
<dbReference type="Proteomes" id="UP000002173">
    <property type="component" value="Chromosome 2"/>
</dbReference>
<feature type="domain" description="Spen paralogue and orthologue SPOC C-terminal" evidence="2">
    <location>
        <begin position="101"/>
        <end position="205"/>
    </location>
</feature>
<accession>A7ATZ2</accession>
<name>A7ATZ2_BABBO</name>
<dbReference type="VEuPathDB" id="PiroplasmaDB:BBOV_II004480"/>
<dbReference type="EMBL" id="AAXT01000003">
    <property type="protein sequence ID" value="EDO06403.1"/>
    <property type="molecule type" value="Genomic_DNA"/>
</dbReference>
<feature type="region of interest" description="Disordered" evidence="1">
    <location>
        <begin position="22"/>
        <end position="99"/>
    </location>
</feature>
<evidence type="ECO:0000256" key="1">
    <source>
        <dbReference type="SAM" id="MobiDB-lite"/>
    </source>
</evidence>
<dbReference type="AlphaFoldDB" id="A7ATZ2"/>
<sequence length="219" mass="24723">MDLRLCDFLRVQAPHIFARHQVEDDGPYHGSRSATGRRRSRVNQDTRTHIPDPYHIDDRSGSIDDTGSGVDHPTSKSSPQRRSGRRDNSLPRAASSRRIEEKQLWTGKLARNGKKQVDTVAVPLMGNLDVVLSGGTDVVNITHRLKWEDAEKTSHIAVFYFKAQRVENTEDFRDYITYFQEKQRIGVATMGNGISIYVCAPGAPLYNQYAKEVNEQGPL</sequence>
<proteinExistence type="predicted"/>
<dbReference type="InterPro" id="IPR012921">
    <property type="entry name" value="SPOC_C"/>
</dbReference>
<protein>
    <submittedName>
        <fullName evidence="3">SPOC domain containing protein</fullName>
    </submittedName>
</protein>
<dbReference type="InParanoid" id="A7ATZ2"/>
<dbReference type="eggNOG" id="ENOG502SETX">
    <property type="taxonomic scope" value="Eukaryota"/>
</dbReference>